<dbReference type="InterPro" id="IPR036976">
    <property type="entry name" value="RimM_N_sf"/>
</dbReference>
<evidence type="ECO:0000259" key="7">
    <source>
        <dbReference type="Pfam" id="PF24986"/>
    </source>
</evidence>
<name>A0A9D1AKK9_9FIRM</name>
<dbReference type="GO" id="GO:0005840">
    <property type="term" value="C:ribosome"/>
    <property type="evidence" value="ECO:0007669"/>
    <property type="project" value="InterPro"/>
</dbReference>
<dbReference type="PANTHER" id="PTHR33692:SF1">
    <property type="entry name" value="RIBOSOME MATURATION FACTOR RIMM"/>
    <property type="match status" value="1"/>
</dbReference>
<evidence type="ECO:0000313" key="9">
    <source>
        <dbReference type="Proteomes" id="UP000824242"/>
    </source>
</evidence>
<accession>A0A9D1AKK9</accession>
<comment type="caution">
    <text evidence="8">The sequence shown here is derived from an EMBL/GenBank/DDBJ whole genome shotgun (WGS) entry which is preliminary data.</text>
</comment>
<sequence>MKNPFLEAGRVVGTHGVRGELRVEPWCDSARFLTGFSEFYWDGGKEKVKVTSSRPHKNLLLLKLEGIDTVEQGDALRGRVLYLNRKDVKLPEGRYFVQDLMGLSAVDADDGHVYGKVTDVFPTGSNDVYQVTDEDGKNYLVPAIRDVVVRVDVDAGVMELRPMRGIFDDAD</sequence>
<evidence type="ECO:0000313" key="8">
    <source>
        <dbReference type="EMBL" id="HIR46104.1"/>
    </source>
</evidence>
<comment type="domain">
    <text evidence="5">The PRC barrel domain binds ribosomal protein uS19.</text>
</comment>
<dbReference type="NCBIfam" id="TIGR02273">
    <property type="entry name" value="16S_RimM"/>
    <property type="match status" value="1"/>
</dbReference>
<dbReference type="InterPro" id="IPR011033">
    <property type="entry name" value="PRC_barrel-like_sf"/>
</dbReference>
<evidence type="ECO:0000259" key="6">
    <source>
        <dbReference type="Pfam" id="PF01782"/>
    </source>
</evidence>
<dbReference type="HAMAP" id="MF_00014">
    <property type="entry name" value="Ribosome_mat_RimM"/>
    <property type="match status" value="1"/>
</dbReference>
<dbReference type="GO" id="GO:0005737">
    <property type="term" value="C:cytoplasm"/>
    <property type="evidence" value="ECO:0007669"/>
    <property type="project" value="UniProtKB-SubCell"/>
</dbReference>
<dbReference type="InterPro" id="IPR002676">
    <property type="entry name" value="RimM_N"/>
</dbReference>
<comment type="similarity">
    <text evidence="5">Belongs to the RimM family.</text>
</comment>
<comment type="subcellular location">
    <subcellularLocation>
        <location evidence="5">Cytoplasm</location>
    </subcellularLocation>
</comment>
<comment type="subunit">
    <text evidence="5">Binds ribosomal protein uS19.</text>
</comment>
<dbReference type="SUPFAM" id="SSF50447">
    <property type="entry name" value="Translation proteins"/>
    <property type="match status" value="1"/>
</dbReference>
<evidence type="ECO:0000256" key="5">
    <source>
        <dbReference type="HAMAP-Rule" id="MF_00014"/>
    </source>
</evidence>
<comment type="function">
    <text evidence="5">An accessory protein needed during the final step in the assembly of 30S ribosomal subunit, possibly for assembly of the head region. Essential for efficient processing of 16S rRNA. May be needed both before and after RbfA during the maturation of 16S rRNA. It has affinity for free ribosomal 30S subunits but not for 70S ribosomes.</text>
</comment>
<dbReference type="GO" id="GO:0042274">
    <property type="term" value="P:ribosomal small subunit biogenesis"/>
    <property type="evidence" value="ECO:0007669"/>
    <property type="project" value="UniProtKB-UniRule"/>
</dbReference>
<dbReference type="GO" id="GO:0006364">
    <property type="term" value="P:rRNA processing"/>
    <property type="evidence" value="ECO:0007669"/>
    <property type="project" value="UniProtKB-UniRule"/>
</dbReference>
<proteinExistence type="inferred from homology"/>
<dbReference type="SUPFAM" id="SSF50346">
    <property type="entry name" value="PRC-barrel domain"/>
    <property type="match status" value="1"/>
</dbReference>
<dbReference type="Pfam" id="PF24986">
    <property type="entry name" value="PRC_RimM"/>
    <property type="match status" value="1"/>
</dbReference>
<evidence type="ECO:0000256" key="2">
    <source>
        <dbReference type="ARBA" id="ARBA00022517"/>
    </source>
</evidence>
<reference evidence="8" key="1">
    <citation type="submission" date="2020-10" db="EMBL/GenBank/DDBJ databases">
        <authorList>
            <person name="Gilroy R."/>
        </authorList>
    </citation>
    <scope>NUCLEOTIDE SEQUENCE</scope>
    <source>
        <strain evidence="8">ChiSxjej1B13-7958</strain>
    </source>
</reference>
<reference evidence="8" key="2">
    <citation type="journal article" date="2021" name="PeerJ">
        <title>Extensive microbial diversity within the chicken gut microbiome revealed by metagenomics and culture.</title>
        <authorList>
            <person name="Gilroy R."/>
            <person name="Ravi A."/>
            <person name="Getino M."/>
            <person name="Pursley I."/>
            <person name="Horton D.L."/>
            <person name="Alikhan N.F."/>
            <person name="Baker D."/>
            <person name="Gharbi K."/>
            <person name="Hall N."/>
            <person name="Watson M."/>
            <person name="Adriaenssens E.M."/>
            <person name="Foster-Nyarko E."/>
            <person name="Jarju S."/>
            <person name="Secka A."/>
            <person name="Antonio M."/>
            <person name="Oren A."/>
            <person name="Chaudhuri R.R."/>
            <person name="La Ragione R."/>
            <person name="Hildebrand F."/>
            <person name="Pallen M.J."/>
        </authorList>
    </citation>
    <scope>NUCLEOTIDE SEQUENCE</scope>
    <source>
        <strain evidence="8">ChiSxjej1B13-7958</strain>
    </source>
</reference>
<evidence type="ECO:0000256" key="4">
    <source>
        <dbReference type="ARBA" id="ARBA00023186"/>
    </source>
</evidence>
<dbReference type="InterPro" id="IPR009000">
    <property type="entry name" value="Transl_B-barrel_sf"/>
</dbReference>
<feature type="domain" description="RimM N-terminal" evidence="6">
    <location>
        <begin position="8"/>
        <end position="86"/>
    </location>
</feature>
<dbReference type="Gene3D" id="2.40.30.60">
    <property type="entry name" value="RimM"/>
    <property type="match status" value="1"/>
</dbReference>
<evidence type="ECO:0000256" key="1">
    <source>
        <dbReference type="ARBA" id="ARBA00022490"/>
    </source>
</evidence>
<keyword evidence="1 5" id="KW-0963">Cytoplasm</keyword>
<dbReference type="EMBL" id="DVGZ01000004">
    <property type="protein sequence ID" value="HIR46104.1"/>
    <property type="molecule type" value="Genomic_DNA"/>
</dbReference>
<keyword evidence="3 5" id="KW-0698">rRNA processing</keyword>
<keyword evidence="4 5" id="KW-0143">Chaperone</keyword>
<dbReference type="Gene3D" id="2.30.30.240">
    <property type="entry name" value="PRC-barrel domain"/>
    <property type="match status" value="1"/>
</dbReference>
<dbReference type="AlphaFoldDB" id="A0A9D1AKK9"/>
<dbReference type="Proteomes" id="UP000824242">
    <property type="component" value="Unassembled WGS sequence"/>
</dbReference>
<dbReference type="GO" id="GO:0043022">
    <property type="term" value="F:ribosome binding"/>
    <property type="evidence" value="ECO:0007669"/>
    <property type="project" value="InterPro"/>
</dbReference>
<evidence type="ECO:0000256" key="3">
    <source>
        <dbReference type="ARBA" id="ARBA00022552"/>
    </source>
</evidence>
<dbReference type="InterPro" id="IPR056792">
    <property type="entry name" value="PRC_RimM"/>
</dbReference>
<gene>
    <name evidence="5 8" type="primary">rimM</name>
    <name evidence="8" type="ORF">IAB89_00370</name>
</gene>
<protein>
    <recommendedName>
        <fullName evidence="5">Ribosome maturation factor RimM</fullName>
    </recommendedName>
</protein>
<dbReference type="InterPro" id="IPR011961">
    <property type="entry name" value="RimM"/>
</dbReference>
<dbReference type="PANTHER" id="PTHR33692">
    <property type="entry name" value="RIBOSOME MATURATION FACTOR RIMM"/>
    <property type="match status" value="1"/>
</dbReference>
<dbReference type="Pfam" id="PF01782">
    <property type="entry name" value="RimM"/>
    <property type="match status" value="1"/>
</dbReference>
<feature type="domain" description="Ribosome maturation factor RimM PRC barrel" evidence="7">
    <location>
        <begin position="98"/>
        <end position="162"/>
    </location>
</feature>
<organism evidence="8 9">
    <name type="scientific">Candidatus Caccousia avicola</name>
    <dbReference type="NCBI Taxonomy" id="2840721"/>
    <lineage>
        <taxon>Bacteria</taxon>
        <taxon>Bacillati</taxon>
        <taxon>Bacillota</taxon>
        <taxon>Clostridia</taxon>
        <taxon>Eubacteriales</taxon>
        <taxon>Oscillospiraceae</taxon>
        <taxon>Oscillospiraceae incertae sedis</taxon>
        <taxon>Candidatus Caccousia</taxon>
    </lineage>
</organism>
<keyword evidence="2 5" id="KW-0690">Ribosome biogenesis</keyword>